<feature type="transmembrane region" description="Helical" evidence="1">
    <location>
        <begin position="138"/>
        <end position="157"/>
    </location>
</feature>
<sequence>MESNGSVTVEAVRGASGDKPTYPPVRRSYTHKLMAEKALAFFRLALAALGCFMLVWSSWYLQYGSTFPAGRKYFLLQTNRYPSLSYLDALQAHRYMVAALGGGFPTVNDALRLAAGGLVVVTELLWVLLLYGHRWGPWVFWVGEFGVLGLAVAAAVLDFRTVINAYRVCHRSSASARCGSSPAYIGPFPVSDLQCDCTSEAYYWATAAIDTTTALAAIGALILGPVALTSLRRHNREVERKQRRFVGL</sequence>
<feature type="transmembrane region" description="Helical" evidence="1">
    <location>
        <begin position="110"/>
        <end position="131"/>
    </location>
</feature>
<evidence type="ECO:0000313" key="3">
    <source>
        <dbReference type="Proteomes" id="UP001301350"/>
    </source>
</evidence>
<proteinExistence type="predicted"/>
<dbReference type="Proteomes" id="UP001301350">
    <property type="component" value="Unassembled WGS sequence"/>
</dbReference>
<comment type="caution">
    <text evidence="2">The sequence shown here is derived from an EMBL/GenBank/DDBJ whole genome shotgun (WGS) entry which is preliminary data.</text>
</comment>
<evidence type="ECO:0000313" key="2">
    <source>
        <dbReference type="EMBL" id="KAK4536784.1"/>
    </source>
</evidence>
<protein>
    <submittedName>
        <fullName evidence="2">Uncharacterized protein</fullName>
    </submittedName>
</protein>
<name>A0AAV9IWX2_CYACA</name>
<gene>
    <name evidence="2" type="ORF">CDCA_CDCA09G2809</name>
</gene>
<keyword evidence="1" id="KW-0472">Membrane</keyword>
<dbReference type="AlphaFoldDB" id="A0AAV9IWX2"/>
<keyword evidence="3" id="KW-1185">Reference proteome</keyword>
<organism evidence="2 3">
    <name type="scientific">Cyanidium caldarium</name>
    <name type="common">Red alga</name>
    <dbReference type="NCBI Taxonomy" id="2771"/>
    <lineage>
        <taxon>Eukaryota</taxon>
        <taxon>Rhodophyta</taxon>
        <taxon>Bangiophyceae</taxon>
        <taxon>Cyanidiales</taxon>
        <taxon>Cyanidiaceae</taxon>
        <taxon>Cyanidium</taxon>
    </lineage>
</organism>
<feature type="transmembrane region" description="Helical" evidence="1">
    <location>
        <begin position="40"/>
        <end position="61"/>
    </location>
</feature>
<keyword evidence="1" id="KW-1133">Transmembrane helix</keyword>
<feature type="transmembrane region" description="Helical" evidence="1">
    <location>
        <begin position="212"/>
        <end position="231"/>
    </location>
</feature>
<keyword evidence="1" id="KW-0812">Transmembrane</keyword>
<accession>A0AAV9IWX2</accession>
<evidence type="ECO:0000256" key="1">
    <source>
        <dbReference type="SAM" id="Phobius"/>
    </source>
</evidence>
<reference evidence="2 3" key="1">
    <citation type="submission" date="2022-07" db="EMBL/GenBank/DDBJ databases">
        <title>Genome-wide signatures of adaptation to extreme environments.</title>
        <authorList>
            <person name="Cho C.H."/>
            <person name="Yoon H.S."/>
        </authorList>
    </citation>
    <scope>NUCLEOTIDE SEQUENCE [LARGE SCALE GENOMIC DNA]</scope>
    <source>
        <strain evidence="2 3">DBV 063 E5</strain>
    </source>
</reference>
<dbReference type="EMBL" id="JANCYW010000009">
    <property type="protein sequence ID" value="KAK4536784.1"/>
    <property type="molecule type" value="Genomic_DNA"/>
</dbReference>